<proteinExistence type="predicted"/>
<feature type="region of interest" description="Disordered" evidence="1">
    <location>
        <begin position="1"/>
        <end position="22"/>
    </location>
</feature>
<dbReference type="InterPro" id="IPR018853">
    <property type="entry name" value="DUF2457"/>
</dbReference>
<sequence>PNESVALHGPEPTATGTIQESKVEAGLGRKRCITFACARKSTSDFSGETKQEVTPPKTTAALGSQGPGSPVSVAPRRPCLVKFACPTREQDTPRASRSSRPRLTSPPPPSARQPEDIDSFRSGVHPDSEPTVRSTSPVRAPIHLSGSDIASDVDLERLGSTIFHEFGNTVDEEEEWMHEPAAHGRKITVDDVLLKEKAIRKMGEEAEEEALQDLEDEELDELVENVDNLENDKSSDDGNETDDEGGFADSEDESDAGSFWTPGRTTAATSTDSVEHIRPKTHRSTSESSIESMVRQGEAPDISSEPPFRQRERPVKIRPGTPDLPDSTDFVCGTLDEDRPLEDAYLSCMKERIRQKHIPVPQDIDPSFPASEPEDEDEFDTLSRNSEEHLWISGQLDDYDDGPITGRKRNTAKHKSPLHSPKRLFSPPPIKRGRGHQSPTPRRLFHSPPTARKMHSPPPTRRIRSPPPTRRTSITISPKRRAGGVHVRFDGLASRPGLTHTKSLPRTPNPFSQQHTGSRQIIAGASVETSLSGTHLHFHGRGAIDIVKGLERKRQRRREKLLHKWCHRTGKDKERKPEPGQGAEKMKELWLEKAGKGKGGFRFVVGQQEAQYMLSV</sequence>
<keyword evidence="3" id="KW-1185">Reference proteome</keyword>
<gene>
    <name evidence="2" type="ORF">GP486_003258</name>
</gene>
<feature type="compositionally biased region" description="Polar residues" evidence="1">
    <location>
        <begin position="500"/>
        <end position="515"/>
    </location>
</feature>
<dbReference type="Proteomes" id="UP000750711">
    <property type="component" value="Unassembled WGS sequence"/>
</dbReference>
<feature type="compositionally biased region" description="Polar residues" evidence="1">
    <location>
        <begin position="263"/>
        <end position="272"/>
    </location>
</feature>
<feature type="compositionally biased region" description="Acidic residues" evidence="1">
    <location>
        <begin position="206"/>
        <end position="229"/>
    </location>
</feature>
<protein>
    <submittedName>
        <fullName evidence="2">Uncharacterized protein</fullName>
    </submittedName>
</protein>
<evidence type="ECO:0000313" key="3">
    <source>
        <dbReference type="Proteomes" id="UP000750711"/>
    </source>
</evidence>
<feature type="region of interest" description="Disordered" evidence="1">
    <location>
        <begin position="41"/>
        <end position="151"/>
    </location>
</feature>
<feature type="compositionally biased region" description="Basic residues" evidence="1">
    <location>
        <begin position="406"/>
        <end position="422"/>
    </location>
</feature>
<feature type="non-terminal residue" evidence="2">
    <location>
        <position position="1"/>
    </location>
</feature>
<feature type="compositionally biased region" description="Basic and acidic residues" evidence="1">
    <location>
        <begin position="113"/>
        <end position="130"/>
    </location>
</feature>
<organism evidence="2 3">
    <name type="scientific">Trichoglossum hirsutum</name>
    <dbReference type="NCBI Taxonomy" id="265104"/>
    <lineage>
        <taxon>Eukaryota</taxon>
        <taxon>Fungi</taxon>
        <taxon>Dikarya</taxon>
        <taxon>Ascomycota</taxon>
        <taxon>Pezizomycotina</taxon>
        <taxon>Geoglossomycetes</taxon>
        <taxon>Geoglossales</taxon>
        <taxon>Geoglossaceae</taxon>
        <taxon>Trichoglossum</taxon>
    </lineage>
</organism>
<feature type="region of interest" description="Disordered" evidence="1">
    <location>
        <begin position="206"/>
        <end position="336"/>
    </location>
</feature>
<reference evidence="2" key="1">
    <citation type="submission" date="2021-03" db="EMBL/GenBank/DDBJ databases">
        <title>Comparative genomics and phylogenomic investigation of the class Geoglossomycetes provide insights into ecological specialization and systematics.</title>
        <authorList>
            <person name="Melie T."/>
            <person name="Pirro S."/>
            <person name="Miller A.N."/>
            <person name="Quandt A."/>
        </authorList>
    </citation>
    <scope>NUCLEOTIDE SEQUENCE</scope>
    <source>
        <strain evidence="2">CAQ_001_2017</strain>
    </source>
</reference>
<feature type="compositionally biased region" description="Acidic residues" evidence="1">
    <location>
        <begin position="237"/>
        <end position="255"/>
    </location>
</feature>
<name>A0A9P8LD98_9PEZI</name>
<dbReference type="EMBL" id="JAGHQM010000423">
    <property type="protein sequence ID" value="KAH0562040.1"/>
    <property type="molecule type" value="Genomic_DNA"/>
</dbReference>
<dbReference type="AlphaFoldDB" id="A0A9P8LD98"/>
<accession>A0A9P8LD98</accession>
<comment type="caution">
    <text evidence="2">The sequence shown here is derived from an EMBL/GenBank/DDBJ whole genome shotgun (WGS) entry which is preliminary data.</text>
</comment>
<feature type="compositionally biased region" description="Pro residues" evidence="1">
    <location>
        <begin position="456"/>
        <end position="469"/>
    </location>
</feature>
<evidence type="ECO:0000256" key="1">
    <source>
        <dbReference type="SAM" id="MobiDB-lite"/>
    </source>
</evidence>
<feature type="region of interest" description="Disordered" evidence="1">
    <location>
        <begin position="357"/>
        <end position="515"/>
    </location>
</feature>
<dbReference type="Pfam" id="PF10446">
    <property type="entry name" value="DUF2457"/>
    <property type="match status" value="1"/>
</dbReference>
<evidence type="ECO:0000313" key="2">
    <source>
        <dbReference type="EMBL" id="KAH0562040.1"/>
    </source>
</evidence>